<dbReference type="Gene3D" id="3.90.550.10">
    <property type="entry name" value="Spore Coat Polysaccharide Biosynthesis Protein SpsA, Chain A"/>
    <property type="match status" value="1"/>
</dbReference>
<gene>
    <name evidence="1" type="ORF">LYSCAS_21680</name>
</gene>
<evidence type="ECO:0008006" key="3">
    <source>
        <dbReference type="Google" id="ProtNLM"/>
    </source>
</evidence>
<dbReference type="Proteomes" id="UP000681317">
    <property type="component" value="Chromosome"/>
</dbReference>
<proteinExistence type="predicted"/>
<evidence type="ECO:0000313" key="1">
    <source>
        <dbReference type="EMBL" id="BCT93144.1"/>
    </source>
</evidence>
<organism evidence="1 2">
    <name type="scientific">Noviluteimonas caseinilytica</name>
    <dbReference type="NCBI Taxonomy" id="2675101"/>
    <lineage>
        <taxon>Bacteria</taxon>
        <taxon>Pseudomonadati</taxon>
        <taxon>Pseudomonadota</taxon>
        <taxon>Gammaproteobacteria</taxon>
        <taxon>Lysobacterales</taxon>
        <taxon>Lysobacteraceae</taxon>
        <taxon>Noviluteimonas</taxon>
    </lineage>
</organism>
<name>A0ABM7Q735_9GAMM</name>
<keyword evidence="2" id="KW-1185">Reference proteome</keyword>
<dbReference type="SUPFAM" id="SSF53448">
    <property type="entry name" value="Nucleotide-diphospho-sugar transferases"/>
    <property type="match status" value="1"/>
</dbReference>
<dbReference type="Pfam" id="PF13704">
    <property type="entry name" value="Glyco_tranf_2_4"/>
    <property type="match status" value="1"/>
</dbReference>
<dbReference type="InterPro" id="IPR029044">
    <property type="entry name" value="Nucleotide-diphossugar_trans"/>
</dbReference>
<protein>
    <recommendedName>
        <fullName evidence="3">Glycosyl transferase family 2</fullName>
    </recommendedName>
</protein>
<dbReference type="EMBL" id="AP024545">
    <property type="protein sequence ID" value="BCT93144.1"/>
    <property type="molecule type" value="Genomic_DNA"/>
</dbReference>
<sequence>MSHDRMPAAAVSMVRNECDIIETFVRLNLRHFDHICIVDHGSSDSTPTILAALQSEGLPISVQRAEHLYQTQVETIGALVREAAASGKFDFIVPLDADEYLLPPPDFSWDRLKEQLQENQYGLIPWRTYVPALDVPADAPMHARFVQRDSEPDQYYKVVIPQAVARQCTVAPGNHALVSPSDAVGVAIDLPLAHIPIRSSEQIVRKALIGSHTLSITPGRHPTEGFHWDMMAERLRSTGYRLDGSELVEMALRYSLKPELPTPGVSTSAPGISGSGDDLRYAALSKIDVLASLDDFTLRACRELNAVRERLEASRVEEENGILGRLFKRNRRNAARPDR</sequence>
<dbReference type="CDD" id="cd00761">
    <property type="entry name" value="Glyco_tranf_GTA_type"/>
    <property type="match status" value="1"/>
</dbReference>
<accession>A0ABM7Q735</accession>
<reference evidence="1 2" key="1">
    <citation type="submission" date="2021-03" db="EMBL/GenBank/DDBJ databases">
        <title>Complete Genome Sequences of Two Lysobacter Strains Isolated from Sea Water (Lysobacter caseinilyticus) and Soil (Lysobacter helvus) in South Korea.</title>
        <authorList>
            <person name="Watanabe Y."/>
            <person name="Arakawa K."/>
        </authorList>
    </citation>
    <scope>NUCLEOTIDE SEQUENCE [LARGE SCALE GENOMIC DNA]</scope>
    <source>
        <strain evidence="1 2">KVB24</strain>
    </source>
</reference>
<evidence type="ECO:0000313" key="2">
    <source>
        <dbReference type="Proteomes" id="UP000681317"/>
    </source>
</evidence>